<keyword evidence="4" id="KW-1185">Reference proteome</keyword>
<feature type="transmembrane region" description="Helical" evidence="1">
    <location>
        <begin position="37"/>
        <end position="60"/>
    </location>
</feature>
<dbReference type="Proteomes" id="UP000321570">
    <property type="component" value="Unassembled WGS sequence"/>
</dbReference>
<gene>
    <name evidence="3" type="ORF">WMSIL1_LOCUS972</name>
</gene>
<reference evidence="3 4" key="1">
    <citation type="submission" date="2019-07" db="EMBL/GenBank/DDBJ databases">
        <authorList>
            <person name="Jastrzebski P J."/>
            <person name="Paukszto L."/>
            <person name="Jastrzebski P J."/>
        </authorList>
    </citation>
    <scope>NUCLEOTIDE SEQUENCE [LARGE SCALE GENOMIC DNA]</scope>
    <source>
        <strain evidence="3 4">WMS-il1</strain>
    </source>
</reference>
<dbReference type="EMBL" id="CABIJS010000022">
    <property type="protein sequence ID" value="VUZ39761.1"/>
    <property type="molecule type" value="Genomic_DNA"/>
</dbReference>
<dbReference type="AlphaFoldDB" id="A0A564XXJ4"/>
<evidence type="ECO:0000256" key="1">
    <source>
        <dbReference type="SAM" id="Phobius"/>
    </source>
</evidence>
<evidence type="ECO:0000313" key="4">
    <source>
        <dbReference type="Proteomes" id="UP000321570"/>
    </source>
</evidence>
<keyword evidence="2" id="KW-0732">Signal</keyword>
<sequence>MGINVILFALSLPIGIYFAVTECPTDDKYSRMCLIGVLLIWIGALNLVLLVLSTIFVKFISVKKNDLERKEELLETQISGAMGKKAKK</sequence>
<protein>
    <recommendedName>
        <fullName evidence="5">G_PROTEIN_RECEP_F1_2 domain-containing protein</fullName>
    </recommendedName>
</protein>
<keyword evidence="1" id="KW-1133">Transmembrane helix</keyword>
<keyword evidence="1" id="KW-0472">Membrane</keyword>
<keyword evidence="1" id="KW-0812">Transmembrane</keyword>
<evidence type="ECO:0008006" key="5">
    <source>
        <dbReference type="Google" id="ProtNLM"/>
    </source>
</evidence>
<feature type="chain" id="PRO_5021982339" description="G_PROTEIN_RECEP_F1_2 domain-containing protein" evidence="2">
    <location>
        <begin position="20"/>
        <end position="88"/>
    </location>
</feature>
<proteinExistence type="predicted"/>
<accession>A0A564XXJ4</accession>
<evidence type="ECO:0000313" key="3">
    <source>
        <dbReference type="EMBL" id="VUZ39761.1"/>
    </source>
</evidence>
<name>A0A564XXJ4_HYMDI</name>
<organism evidence="3 4">
    <name type="scientific">Hymenolepis diminuta</name>
    <name type="common">Rat tapeworm</name>
    <dbReference type="NCBI Taxonomy" id="6216"/>
    <lineage>
        <taxon>Eukaryota</taxon>
        <taxon>Metazoa</taxon>
        <taxon>Spiralia</taxon>
        <taxon>Lophotrochozoa</taxon>
        <taxon>Platyhelminthes</taxon>
        <taxon>Cestoda</taxon>
        <taxon>Eucestoda</taxon>
        <taxon>Cyclophyllidea</taxon>
        <taxon>Hymenolepididae</taxon>
        <taxon>Hymenolepis</taxon>
    </lineage>
</organism>
<evidence type="ECO:0000256" key="2">
    <source>
        <dbReference type="SAM" id="SignalP"/>
    </source>
</evidence>
<feature type="signal peptide" evidence="2">
    <location>
        <begin position="1"/>
        <end position="19"/>
    </location>
</feature>